<dbReference type="PANTHER" id="PTHR43187:SF1">
    <property type="entry name" value="GLUTAMINE AMIDOTRANSFERASE DUG3-RELATED"/>
    <property type="match status" value="1"/>
</dbReference>
<comment type="caution">
    <text evidence="3">The sequence shown here is derived from an EMBL/GenBank/DDBJ whole genome shotgun (WGS) entry which is preliminary data.</text>
</comment>
<reference evidence="3" key="2">
    <citation type="submission" date="2020-09" db="EMBL/GenBank/DDBJ databases">
        <authorList>
            <person name="Sun Q."/>
            <person name="Sedlacek I."/>
        </authorList>
    </citation>
    <scope>NUCLEOTIDE SEQUENCE</scope>
    <source>
        <strain evidence="3">CCM 7684</strain>
    </source>
</reference>
<proteinExistence type="predicted"/>
<feature type="domain" description="Glutamine amidotransferase type-2" evidence="2">
    <location>
        <begin position="2"/>
        <end position="263"/>
    </location>
</feature>
<dbReference type="PROSITE" id="PS51278">
    <property type="entry name" value="GATASE_TYPE_2"/>
    <property type="match status" value="1"/>
</dbReference>
<evidence type="ECO:0000256" key="1">
    <source>
        <dbReference type="ARBA" id="ARBA00022962"/>
    </source>
</evidence>
<protein>
    <submittedName>
        <fullName evidence="3">Class II glutamine amidotransferase</fullName>
    </submittedName>
</protein>
<dbReference type="InterPro" id="IPR029055">
    <property type="entry name" value="Ntn_hydrolases_N"/>
</dbReference>
<dbReference type="InterPro" id="IPR026869">
    <property type="entry name" value="EgtC-like"/>
</dbReference>
<accession>A0A8J2VGB6</accession>
<name>A0A8J2VGB6_9RHOB</name>
<dbReference type="InterPro" id="IPR052373">
    <property type="entry name" value="Gamma-glu_amide_hydrolase"/>
</dbReference>
<evidence type="ECO:0000313" key="3">
    <source>
        <dbReference type="EMBL" id="GGE30157.1"/>
    </source>
</evidence>
<dbReference type="AlphaFoldDB" id="A0A8J2VGB6"/>
<dbReference type="Proteomes" id="UP000602745">
    <property type="component" value="Unassembled WGS sequence"/>
</dbReference>
<evidence type="ECO:0000313" key="4">
    <source>
        <dbReference type="Proteomes" id="UP000602745"/>
    </source>
</evidence>
<gene>
    <name evidence="3" type="ORF">GCM10007276_04210</name>
</gene>
<organism evidence="3 4">
    <name type="scientific">Agaricicola taiwanensis</name>
    <dbReference type="NCBI Taxonomy" id="591372"/>
    <lineage>
        <taxon>Bacteria</taxon>
        <taxon>Pseudomonadati</taxon>
        <taxon>Pseudomonadota</taxon>
        <taxon>Alphaproteobacteria</taxon>
        <taxon>Rhodobacterales</taxon>
        <taxon>Paracoccaceae</taxon>
        <taxon>Agaricicola</taxon>
    </lineage>
</organism>
<keyword evidence="4" id="KW-1185">Reference proteome</keyword>
<dbReference type="EMBL" id="BMCP01000001">
    <property type="protein sequence ID" value="GGE30157.1"/>
    <property type="molecule type" value="Genomic_DNA"/>
</dbReference>
<dbReference type="Gene3D" id="3.60.20.10">
    <property type="entry name" value="Glutamine Phosphoribosylpyrophosphate, subunit 1, domain 1"/>
    <property type="match status" value="1"/>
</dbReference>
<keyword evidence="1 3" id="KW-0315">Glutamine amidotransferase</keyword>
<dbReference type="CDD" id="cd01908">
    <property type="entry name" value="YafJ"/>
    <property type="match status" value="1"/>
</dbReference>
<dbReference type="Pfam" id="PF13230">
    <property type="entry name" value="GATase_4"/>
    <property type="match status" value="1"/>
</dbReference>
<reference evidence="3" key="1">
    <citation type="journal article" date="2014" name="Int. J. Syst. Evol. Microbiol.">
        <title>Complete genome sequence of Corynebacterium casei LMG S-19264T (=DSM 44701T), isolated from a smear-ripened cheese.</title>
        <authorList>
            <consortium name="US DOE Joint Genome Institute (JGI-PGF)"/>
            <person name="Walter F."/>
            <person name="Albersmeier A."/>
            <person name="Kalinowski J."/>
            <person name="Ruckert C."/>
        </authorList>
    </citation>
    <scope>NUCLEOTIDE SEQUENCE</scope>
    <source>
        <strain evidence="3">CCM 7684</strain>
    </source>
</reference>
<dbReference type="InterPro" id="IPR017932">
    <property type="entry name" value="GATase_2_dom"/>
</dbReference>
<evidence type="ECO:0000259" key="2">
    <source>
        <dbReference type="PROSITE" id="PS51278"/>
    </source>
</evidence>
<sequence>MCRWVAYRGQPVLLSSVITEPSHSLIHQSLHALEAKTETNGDGFGVGWYGEHHEPGLYKELRPAWGDENLSHLARQIRSKLFFAHIRAATGTATSRANCHPFSHGRFMFMHNGQIGGWSRLRRSIEAMIPDELYNDRQGTTDSEAIFLAALAQHAAKDPAGAMGRVLSEIVRLMQAAGITQALRFAAVMADGRDIWAFRWSTDLKSPTLYWKQIDGALIVVSEPLDESPGNWRMVPEGNMLMALGDSAPVIKPFMVEMPRAVA</sequence>
<dbReference type="SUPFAM" id="SSF56235">
    <property type="entry name" value="N-terminal nucleophile aminohydrolases (Ntn hydrolases)"/>
    <property type="match status" value="1"/>
</dbReference>
<dbReference type="PANTHER" id="PTHR43187">
    <property type="entry name" value="GLUTAMINE AMIDOTRANSFERASE DUG3-RELATED"/>
    <property type="match status" value="1"/>
</dbReference>